<gene>
    <name evidence="1" type="ORF">HCB27_16125</name>
    <name evidence="2" type="ORF">HCB27_16940</name>
</gene>
<sequence length="215" mass="24480">MIQRKKYGFIITTILCLLFILMGCSDLSETPNSNKVSNNKEVIKFYPTISKATANNTFSEPLNKEKIGEQILTLKDDKTQINFFKSTYNNQDTVTVYKYQLRQDAGRLLYSSPTNATQIIWHAQLDSQKKAKLSNTDEIRLALKMNNPRQTFNLNPNATSLQWGISKEASTPSLTIDGQVPTKVIPITLDGDNVYFWYFENLVSKKNADSMKISF</sequence>
<dbReference type="RefSeq" id="WP_185549482.1">
    <property type="nucleotide sequence ID" value="NZ_JAARYD010000011.1"/>
</dbReference>
<comment type="caution">
    <text evidence="1">The sequence shown here is derived from an EMBL/GenBank/DDBJ whole genome shotgun (WGS) entry which is preliminary data.</text>
</comment>
<evidence type="ECO:0008006" key="4">
    <source>
        <dbReference type="Google" id="ProtNLM"/>
    </source>
</evidence>
<evidence type="ECO:0000313" key="1">
    <source>
        <dbReference type="EMBL" id="MBC2178156.1"/>
    </source>
</evidence>
<reference evidence="1 3" key="1">
    <citation type="submission" date="2020-03" db="EMBL/GenBank/DDBJ databases">
        <title>Soil Listeria distribution.</title>
        <authorList>
            <person name="Liao J."/>
            <person name="Wiedmann M."/>
        </authorList>
    </citation>
    <scope>NUCLEOTIDE SEQUENCE [LARGE SCALE GENOMIC DNA]</scope>
    <source>
        <strain evidence="1 3">FSL L7-0259</strain>
    </source>
</reference>
<dbReference type="AlphaFoldDB" id="A0A7X0Z8X6"/>
<evidence type="ECO:0000313" key="3">
    <source>
        <dbReference type="Proteomes" id="UP000541735"/>
    </source>
</evidence>
<dbReference type="EMBL" id="JAARYD010000011">
    <property type="protein sequence ID" value="MBC2178156.1"/>
    <property type="molecule type" value="Genomic_DNA"/>
</dbReference>
<dbReference type="Proteomes" id="UP000541735">
    <property type="component" value="Unassembled WGS sequence"/>
</dbReference>
<dbReference type="EMBL" id="JAARYD010000012">
    <property type="protein sequence ID" value="MBC2178317.1"/>
    <property type="molecule type" value="Genomic_DNA"/>
</dbReference>
<organism evidence="1 3">
    <name type="scientific">Listeria booriae</name>
    <dbReference type="NCBI Taxonomy" id="1552123"/>
    <lineage>
        <taxon>Bacteria</taxon>
        <taxon>Bacillati</taxon>
        <taxon>Bacillota</taxon>
        <taxon>Bacilli</taxon>
        <taxon>Bacillales</taxon>
        <taxon>Listeriaceae</taxon>
        <taxon>Listeria</taxon>
    </lineage>
</organism>
<proteinExistence type="predicted"/>
<name>A0A7X0Z8X6_9LIST</name>
<evidence type="ECO:0000313" key="2">
    <source>
        <dbReference type="EMBL" id="MBC2178317.1"/>
    </source>
</evidence>
<accession>A0A7X0Z8X6</accession>
<protein>
    <recommendedName>
        <fullName evidence="4">Lipoprotein</fullName>
    </recommendedName>
</protein>
<dbReference type="PROSITE" id="PS51257">
    <property type="entry name" value="PROKAR_LIPOPROTEIN"/>
    <property type="match status" value="1"/>
</dbReference>